<dbReference type="SMART" id="SM00369">
    <property type="entry name" value="LRR_TYP"/>
    <property type="match status" value="2"/>
</dbReference>
<dbReference type="EMBL" id="JAMZMK010006396">
    <property type="protein sequence ID" value="KAI7749173.1"/>
    <property type="molecule type" value="Genomic_DNA"/>
</dbReference>
<evidence type="ECO:0000256" key="1">
    <source>
        <dbReference type="ARBA" id="ARBA00022614"/>
    </source>
</evidence>
<evidence type="ECO:0000313" key="4">
    <source>
        <dbReference type="Proteomes" id="UP001206925"/>
    </source>
</evidence>
<reference evidence="3" key="1">
    <citation type="submission" date="2022-06" db="EMBL/GenBank/DDBJ databases">
        <title>Uncovering the hologenomic basis of an extraordinary plant invasion.</title>
        <authorList>
            <person name="Bieker V.C."/>
            <person name="Martin M.D."/>
            <person name="Gilbert T."/>
            <person name="Hodgins K."/>
            <person name="Battlay P."/>
            <person name="Petersen B."/>
            <person name="Wilson J."/>
        </authorList>
    </citation>
    <scope>NUCLEOTIDE SEQUENCE</scope>
    <source>
        <strain evidence="3">AA19_3_7</strain>
        <tissue evidence="3">Leaf</tissue>
    </source>
</reference>
<keyword evidence="1" id="KW-0433">Leucine-rich repeat</keyword>
<organism evidence="3 4">
    <name type="scientific">Ambrosia artemisiifolia</name>
    <name type="common">Common ragweed</name>
    <dbReference type="NCBI Taxonomy" id="4212"/>
    <lineage>
        <taxon>Eukaryota</taxon>
        <taxon>Viridiplantae</taxon>
        <taxon>Streptophyta</taxon>
        <taxon>Embryophyta</taxon>
        <taxon>Tracheophyta</taxon>
        <taxon>Spermatophyta</taxon>
        <taxon>Magnoliopsida</taxon>
        <taxon>eudicotyledons</taxon>
        <taxon>Gunneridae</taxon>
        <taxon>Pentapetalae</taxon>
        <taxon>asterids</taxon>
        <taxon>campanulids</taxon>
        <taxon>Asterales</taxon>
        <taxon>Asteraceae</taxon>
        <taxon>Asteroideae</taxon>
        <taxon>Heliantheae alliance</taxon>
        <taxon>Heliantheae</taxon>
        <taxon>Ambrosia</taxon>
    </lineage>
</organism>
<keyword evidence="4" id="KW-1185">Reference proteome</keyword>
<dbReference type="GO" id="GO:0006952">
    <property type="term" value="P:defense response"/>
    <property type="evidence" value="ECO:0007669"/>
    <property type="project" value="UniProtKB-ARBA"/>
</dbReference>
<comment type="caution">
    <text evidence="3">The sequence shown here is derived from an EMBL/GenBank/DDBJ whole genome shotgun (WGS) entry which is preliminary data.</text>
</comment>
<dbReference type="PANTHER" id="PTHR16083">
    <property type="entry name" value="LEUCINE RICH REPEAT CONTAINING PROTEIN"/>
    <property type="match status" value="1"/>
</dbReference>
<accession>A0AAD5GRC4</accession>
<evidence type="ECO:0000313" key="3">
    <source>
        <dbReference type="EMBL" id="KAI7749173.1"/>
    </source>
</evidence>
<sequence>MKKLKTLKLSFCSQLQEFPDIQSNMDSLVTLDLSDTEANLHLLKSLKDLELSGNDFHQGMSVILKLPQFPRFLRKLDLSYYSLGDGDIPYDICELLHLQILDLSSNSFSRLPSGISRNPYIKFLNLSYCDSLVELLDLPSSISILEADCCDSLEKAGDLSHYKWLWKVSLWGCDKLIDSERVLLSMLEGNAAADRFMSLEVSPNVEPSKIYMRLVKLQLPHNWCSDFSGFLLESRIEKAHFRGYKIVIKQDMSTNHYEKFGEDWKRLSYENAGYIPFSSLRHIPWFNPTCTTNISFHTNEGVLSVSLVRSKCKVGDLSECPIDYSECWDEAHGDIKTFKIIYDSESSEIQISWRP</sequence>
<evidence type="ECO:0000256" key="2">
    <source>
        <dbReference type="ARBA" id="ARBA00022737"/>
    </source>
</evidence>
<protein>
    <submittedName>
        <fullName evidence="3">Uncharacterized protein</fullName>
    </submittedName>
</protein>
<name>A0AAD5GRC4_AMBAR</name>
<dbReference type="PANTHER" id="PTHR16083:SF65">
    <property type="entry name" value="DISEASE RESISTANCE PROTEIN RPP8-LIKE"/>
    <property type="match status" value="1"/>
</dbReference>
<dbReference type="InterPro" id="IPR001611">
    <property type="entry name" value="Leu-rich_rpt"/>
</dbReference>
<dbReference type="AlphaFoldDB" id="A0AAD5GRC4"/>
<dbReference type="PROSITE" id="PS51450">
    <property type="entry name" value="LRR"/>
    <property type="match status" value="1"/>
</dbReference>
<dbReference type="InterPro" id="IPR003591">
    <property type="entry name" value="Leu-rich_rpt_typical-subtyp"/>
</dbReference>
<dbReference type="SUPFAM" id="SSF52047">
    <property type="entry name" value="RNI-like"/>
    <property type="match status" value="1"/>
</dbReference>
<dbReference type="Pfam" id="PF00560">
    <property type="entry name" value="LRR_1"/>
    <property type="match status" value="1"/>
</dbReference>
<dbReference type="Proteomes" id="UP001206925">
    <property type="component" value="Unassembled WGS sequence"/>
</dbReference>
<keyword evidence="2" id="KW-0677">Repeat</keyword>
<gene>
    <name evidence="3" type="ORF">M8C21_028228</name>
</gene>
<dbReference type="GO" id="GO:0051707">
    <property type="term" value="P:response to other organism"/>
    <property type="evidence" value="ECO:0007669"/>
    <property type="project" value="UniProtKB-ARBA"/>
</dbReference>
<dbReference type="InterPro" id="IPR032675">
    <property type="entry name" value="LRR_dom_sf"/>
</dbReference>
<dbReference type="Gene3D" id="3.80.10.10">
    <property type="entry name" value="Ribonuclease Inhibitor"/>
    <property type="match status" value="2"/>
</dbReference>
<proteinExistence type="predicted"/>